<sequence length="79" mass="9014">MGMDGWTRRRDLEGGKQVCIWLEEEGTRELYVEDGSYKGDPYAVWVYDDATDEWTDLGEFEAVEVAVDRAMEWATADAG</sequence>
<dbReference type="RefSeq" id="WP_304447301.1">
    <property type="nucleotide sequence ID" value="NZ_JARRAH010000001.1"/>
</dbReference>
<dbReference type="AlphaFoldDB" id="A0ABD5U5E4"/>
<name>A0ABD5U5E4_9EURY</name>
<comment type="caution">
    <text evidence="1">The sequence shown here is derived from an EMBL/GenBank/DDBJ whole genome shotgun (WGS) entry which is preliminary data.</text>
</comment>
<keyword evidence="2" id="KW-1185">Reference proteome</keyword>
<organism evidence="1 2">
    <name type="scientific">Halomarina ordinaria</name>
    <dbReference type="NCBI Taxonomy" id="3033939"/>
    <lineage>
        <taxon>Archaea</taxon>
        <taxon>Methanobacteriati</taxon>
        <taxon>Methanobacteriota</taxon>
        <taxon>Stenosarchaea group</taxon>
        <taxon>Halobacteria</taxon>
        <taxon>Halobacteriales</taxon>
        <taxon>Natronomonadaceae</taxon>
        <taxon>Halomarina</taxon>
    </lineage>
</organism>
<gene>
    <name evidence="1" type="ORF">ACFQHK_03675</name>
</gene>
<reference evidence="1 2" key="1">
    <citation type="journal article" date="2019" name="Int. J. Syst. Evol. Microbiol.">
        <title>The Global Catalogue of Microorganisms (GCM) 10K type strain sequencing project: providing services to taxonomists for standard genome sequencing and annotation.</title>
        <authorList>
            <consortium name="The Broad Institute Genomics Platform"/>
            <consortium name="The Broad Institute Genome Sequencing Center for Infectious Disease"/>
            <person name="Wu L."/>
            <person name="Ma J."/>
        </authorList>
    </citation>
    <scope>NUCLEOTIDE SEQUENCE [LARGE SCALE GENOMIC DNA]</scope>
    <source>
        <strain evidence="1 2">PSRA2</strain>
    </source>
</reference>
<protein>
    <submittedName>
        <fullName evidence="1">Uncharacterized protein</fullName>
    </submittedName>
</protein>
<dbReference type="EMBL" id="JBHSXM010000001">
    <property type="protein sequence ID" value="MFC6835604.1"/>
    <property type="molecule type" value="Genomic_DNA"/>
</dbReference>
<evidence type="ECO:0000313" key="2">
    <source>
        <dbReference type="Proteomes" id="UP001596406"/>
    </source>
</evidence>
<dbReference type="Proteomes" id="UP001596406">
    <property type="component" value="Unassembled WGS sequence"/>
</dbReference>
<accession>A0ABD5U5E4</accession>
<evidence type="ECO:0000313" key="1">
    <source>
        <dbReference type="EMBL" id="MFC6835604.1"/>
    </source>
</evidence>
<proteinExistence type="predicted"/>